<feature type="compositionally biased region" description="Pro residues" evidence="1">
    <location>
        <begin position="92"/>
        <end position="107"/>
    </location>
</feature>
<feature type="region of interest" description="Disordered" evidence="1">
    <location>
        <begin position="1"/>
        <end position="34"/>
    </location>
</feature>
<evidence type="ECO:0000313" key="4">
    <source>
        <dbReference type="Proteomes" id="UP000314294"/>
    </source>
</evidence>
<organism evidence="3 4">
    <name type="scientific">Liparis tanakae</name>
    <name type="common">Tanaka's snailfish</name>
    <dbReference type="NCBI Taxonomy" id="230148"/>
    <lineage>
        <taxon>Eukaryota</taxon>
        <taxon>Metazoa</taxon>
        <taxon>Chordata</taxon>
        <taxon>Craniata</taxon>
        <taxon>Vertebrata</taxon>
        <taxon>Euteleostomi</taxon>
        <taxon>Actinopterygii</taxon>
        <taxon>Neopterygii</taxon>
        <taxon>Teleostei</taxon>
        <taxon>Neoteleostei</taxon>
        <taxon>Acanthomorphata</taxon>
        <taxon>Eupercaria</taxon>
        <taxon>Perciformes</taxon>
        <taxon>Cottioidei</taxon>
        <taxon>Cottales</taxon>
        <taxon>Liparidae</taxon>
        <taxon>Liparis</taxon>
    </lineage>
</organism>
<evidence type="ECO:0000313" key="3">
    <source>
        <dbReference type="EMBL" id="TNN86421.1"/>
    </source>
</evidence>
<keyword evidence="2" id="KW-0812">Transmembrane</keyword>
<dbReference type="Proteomes" id="UP000314294">
    <property type="component" value="Unassembled WGS sequence"/>
</dbReference>
<evidence type="ECO:0000256" key="2">
    <source>
        <dbReference type="SAM" id="Phobius"/>
    </source>
</evidence>
<keyword evidence="2" id="KW-0472">Membrane</keyword>
<reference evidence="3 4" key="1">
    <citation type="submission" date="2019-03" db="EMBL/GenBank/DDBJ databases">
        <title>First draft genome of Liparis tanakae, snailfish: a comprehensive survey of snailfish specific genes.</title>
        <authorList>
            <person name="Kim W."/>
            <person name="Song I."/>
            <person name="Jeong J.-H."/>
            <person name="Kim D."/>
            <person name="Kim S."/>
            <person name="Ryu S."/>
            <person name="Song J.Y."/>
            <person name="Lee S.K."/>
        </authorList>
    </citation>
    <scope>NUCLEOTIDE SEQUENCE [LARGE SCALE GENOMIC DNA]</scope>
    <source>
        <tissue evidence="3">Muscle</tissue>
    </source>
</reference>
<name>A0A4Z2J931_9TELE</name>
<gene>
    <name evidence="3" type="ORF">EYF80_003191</name>
</gene>
<sequence length="155" mass="16392">MGGAAPSSDDEPLSCAQVYSISPPKPKKKKLINTSDAGLSCDMKHKPVAGNGSSVMTIPMETPDIGNCPAMPAKLWHAAESKVCSSRLPPQTKLPPSHPKPPPQPSPSPPILVHGLWWGLVFGIVAAVVVLAMPGKEFSLFCTIYSESPFIVIIL</sequence>
<comment type="caution">
    <text evidence="3">The sequence shown here is derived from an EMBL/GenBank/DDBJ whole genome shotgun (WGS) entry which is preliminary data.</text>
</comment>
<protein>
    <submittedName>
        <fullName evidence="3">Uncharacterized protein</fullName>
    </submittedName>
</protein>
<feature type="region of interest" description="Disordered" evidence="1">
    <location>
        <begin position="82"/>
        <end position="107"/>
    </location>
</feature>
<evidence type="ECO:0000256" key="1">
    <source>
        <dbReference type="SAM" id="MobiDB-lite"/>
    </source>
</evidence>
<accession>A0A4Z2J931</accession>
<dbReference type="AlphaFoldDB" id="A0A4Z2J931"/>
<feature type="transmembrane region" description="Helical" evidence="2">
    <location>
        <begin position="111"/>
        <end position="133"/>
    </location>
</feature>
<keyword evidence="4" id="KW-1185">Reference proteome</keyword>
<keyword evidence="2" id="KW-1133">Transmembrane helix</keyword>
<dbReference type="EMBL" id="SRLO01000015">
    <property type="protein sequence ID" value="TNN86421.1"/>
    <property type="molecule type" value="Genomic_DNA"/>
</dbReference>
<proteinExistence type="predicted"/>